<keyword evidence="3" id="KW-0120">Carbon dioxide fixation</keyword>
<name>A0A1F7YJA1_9BACT</name>
<dbReference type="InterPro" id="IPR007566">
    <property type="entry name" value="PEP_COase_arc-type"/>
</dbReference>
<protein>
    <recommendedName>
        <fullName evidence="4">Phosphoenolpyruvate carboxylase</fullName>
        <ecNumber evidence="4">4.1.1.31</ecNumber>
    </recommendedName>
</protein>
<sequence length="502" mass="57164">MTRKIPSTMISQHPDHASKPYWLEEEFIGTHNESKECFLSFSELGSSEYKWDWEGKLVDESVVERLFMDHYDYFQKYQLGKEKFLTFRLPNPRVESEYRLGRAFMGLLSAAGLAKGVGLHTPPLFEAILPMTESAKEIIEIQEAFAEISSLKHRLNSSKNGSLKHVELIPLFEKVDTIIRSDEILNEYIDIHKKKFGRQPDYIRPYIARSDPALNSGLIPTVLAIKMALSRYRRFESVKNIKLYPIIGSASLPFRGGLTPETIGNFTREYGGVRTALLQSAFRYDYDKDKVIKAIKELESILPYTKAVEISKVEETKLMKTISLLEKDYKETVEEIATIINDIASKLPKRRERVQHIGLFGYSRGVGRVKLPRAIGFTGALYSLGVPPEIIGTGRGLKKAEELTLLKYIEQHYLNLKQDLIKAGLYLNKDNLYKLSCSNPIWTGVMEDVKYIEQFLGKELGPQNTDHVEHCKITGKIFKLLVAGKDFSQELSQAAVLRKSIG</sequence>
<evidence type="ECO:0000256" key="3">
    <source>
        <dbReference type="ARBA" id="ARBA00023300"/>
    </source>
</evidence>
<dbReference type="Proteomes" id="UP000179221">
    <property type="component" value="Unassembled WGS sequence"/>
</dbReference>
<dbReference type="AlphaFoldDB" id="A0A1F7YJA1"/>
<proteinExistence type="predicted"/>
<dbReference type="EC" id="4.1.1.31" evidence="4"/>
<dbReference type="GO" id="GO:0006099">
    <property type="term" value="P:tricarboxylic acid cycle"/>
    <property type="evidence" value="ECO:0007669"/>
    <property type="project" value="InterPro"/>
</dbReference>
<evidence type="ECO:0000256" key="1">
    <source>
        <dbReference type="ARBA" id="ARBA00022842"/>
    </source>
</evidence>
<evidence type="ECO:0000256" key="4">
    <source>
        <dbReference type="NCBIfam" id="TIGR02751"/>
    </source>
</evidence>
<dbReference type="InterPro" id="IPR015813">
    <property type="entry name" value="Pyrv/PenolPyrv_kinase-like_dom"/>
</dbReference>
<reference evidence="5 6" key="1">
    <citation type="journal article" date="2016" name="Nat. Commun.">
        <title>Thousands of microbial genomes shed light on interconnected biogeochemical processes in an aquifer system.</title>
        <authorList>
            <person name="Anantharaman K."/>
            <person name="Brown C.T."/>
            <person name="Hug L.A."/>
            <person name="Sharon I."/>
            <person name="Castelle C.J."/>
            <person name="Probst A.J."/>
            <person name="Thomas B.C."/>
            <person name="Singh A."/>
            <person name="Wilkins M.J."/>
            <person name="Karaoz U."/>
            <person name="Brodie E.L."/>
            <person name="Williams K.H."/>
            <person name="Hubbard S.S."/>
            <person name="Banfield J.F."/>
        </authorList>
    </citation>
    <scope>NUCLEOTIDE SEQUENCE [LARGE SCALE GENOMIC DNA]</scope>
</reference>
<evidence type="ECO:0000313" key="5">
    <source>
        <dbReference type="EMBL" id="OGM27424.1"/>
    </source>
</evidence>
<dbReference type="NCBIfam" id="TIGR02751">
    <property type="entry name" value="PEPCase_arch"/>
    <property type="match status" value="1"/>
</dbReference>
<dbReference type="SUPFAM" id="SSF51621">
    <property type="entry name" value="Phosphoenolpyruvate/pyruvate domain"/>
    <property type="match status" value="1"/>
</dbReference>
<dbReference type="Pfam" id="PF14010">
    <property type="entry name" value="PEPcase_2"/>
    <property type="match status" value="1"/>
</dbReference>
<keyword evidence="1" id="KW-0460">Magnesium</keyword>
<dbReference type="GO" id="GO:0008964">
    <property type="term" value="F:phosphoenolpyruvate carboxylase activity"/>
    <property type="evidence" value="ECO:0007669"/>
    <property type="project" value="UniProtKB-UniRule"/>
</dbReference>
<dbReference type="EMBL" id="MGGL01000004">
    <property type="protein sequence ID" value="OGM27424.1"/>
    <property type="molecule type" value="Genomic_DNA"/>
</dbReference>
<comment type="caution">
    <text evidence="5">The sequence shown here is derived from an EMBL/GenBank/DDBJ whole genome shotgun (WGS) entry which is preliminary data.</text>
</comment>
<accession>A0A1F7YJA1</accession>
<dbReference type="GO" id="GO:0015977">
    <property type="term" value="P:carbon fixation"/>
    <property type="evidence" value="ECO:0007669"/>
    <property type="project" value="UniProtKB-KW"/>
</dbReference>
<dbReference type="PIRSF" id="PIRSF006677">
    <property type="entry name" value="UCP006677"/>
    <property type="match status" value="1"/>
</dbReference>
<gene>
    <name evidence="5" type="ORF">A2628_01325</name>
</gene>
<evidence type="ECO:0000313" key="6">
    <source>
        <dbReference type="Proteomes" id="UP000179221"/>
    </source>
</evidence>
<keyword evidence="5" id="KW-0670">Pyruvate</keyword>
<organism evidence="5 6">
    <name type="scientific">Candidatus Woesebacteria bacterium RIFCSPHIGHO2_01_FULL_40_22</name>
    <dbReference type="NCBI Taxonomy" id="1802499"/>
    <lineage>
        <taxon>Bacteria</taxon>
        <taxon>Candidatus Woeseibacteriota</taxon>
    </lineage>
</organism>
<keyword evidence="2" id="KW-0456">Lyase</keyword>
<evidence type="ECO:0000256" key="2">
    <source>
        <dbReference type="ARBA" id="ARBA00023239"/>
    </source>
</evidence>